<dbReference type="PANTHER" id="PTHR35862:SF1">
    <property type="entry name" value="FELS-2 PROPHAGE PROTEIN"/>
    <property type="match status" value="1"/>
</dbReference>
<dbReference type="eggNOG" id="COG3500">
    <property type="taxonomic scope" value="Bacteria"/>
</dbReference>
<keyword evidence="2" id="KW-1185">Reference proteome</keyword>
<evidence type="ECO:0000313" key="1">
    <source>
        <dbReference type="EMBL" id="ACO74622.1"/>
    </source>
</evidence>
<proteinExistence type="predicted"/>
<dbReference type="HOGENOM" id="CLU_050639_3_0_4"/>
<dbReference type="SUPFAM" id="SSF69279">
    <property type="entry name" value="Phage tail proteins"/>
    <property type="match status" value="1"/>
</dbReference>
<dbReference type="RefSeq" id="WP_012697108.1">
    <property type="nucleotide sequence ID" value="NC_012559.1"/>
</dbReference>
<sequence length="365" mass="40631">METLTPAGIRRPWFRLEYEKKDVSTDISQFLRSLTYTDRQSGESDEIEIKLEDRAGRWMDAWYPAKGDEVSLWIGYADEAPMPCGTFQIDEIEMDGPPSTVSIRALASGIRTAIRSPSSKAYTGTTLATLAAQIAQRGHLTLAGNPEPVPLGRIAQTQETDLAFLHRIARDYDHVVSVRGKQLYCAPRDSIINRDAVLVVSNLEQIKRWRLRDKTSAVYRSVTVCYLDPKTKKLVEHTETAAQHARKKKGGKETDKVKDEVNDTLKVNERCDSKAQAVARAKALLKDKNLKAVEGEVVMLGEPRLVAGNALGIDCLGRLSGDYTITESRHVIDGSGGYETTVQIQRVRAGSERTNRDKEPSDDSR</sequence>
<dbReference type="KEGG" id="lhk:LHK_01636"/>
<dbReference type="PANTHER" id="PTHR35862">
    <property type="entry name" value="FELS-2 PROPHAGE PROTEIN"/>
    <property type="match status" value="1"/>
</dbReference>
<gene>
    <name evidence="1" type="ordered locus">LHK_01636</name>
</gene>
<dbReference type="EMBL" id="CP001154">
    <property type="protein sequence ID" value="ACO74622.1"/>
    <property type="molecule type" value="Genomic_DNA"/>
</dbReference>
<dbReference type="STRING" id="557598.LHK_01636"/>
<protein>
    <submittedName>
        <fullName evidence="1">Probable bacteriophage regulatory protein</fullName>
    </submittedName>
</protein>
<organism evidence="1 2">
    <name type="scientific">Laribacter hongkongensis (strain HLHK9)</name>
    <dbReference type="NCBI Taxonomy" id="557598"/>
    <lineage>
        <taxon>Bacteria</taxon>
        <taxon>Pseudomonadati</taxon>
        <taxon>Pseudomonadota</taxon>
        <taxon>Betaproteobacteria</taxon>
        <taxon>Neisseriales</taxon>
        <taxon>Aquaspirillaceae</taxon>
        <taxon>Laribacter</taxon>
    </lineage>
</organism>
<dbReference type="Proteomes" id="UP000002010">
    <property type="component" value="Chromosome"/>
</dbReference>
<reference evidence="1 2" key="1">
    <citation type="journal article" date="2009" name="PLoS Genet.">
        <title>The complete genome and proteome of Laribacter hongkongensis reveal potential mechanisms for adaptations to different temperatures and habitats.</title>
        <authorList>
            <person name="Woo P.C."/>
            <person name="Lau S.K."/>
            <person name="Tse H."/>
            <person name="Teng J.L."/>
            <person name="Curreem S.O."/>
            <person name="Tsang A.K."/>
            <person name="Fan R.Y."/>
            <person name="Wong G.K."/>
            <person name="Huang Y."/>
            <person name="Loman N.J."/>
            <person name="Snyder L.A."/>
            <person name="Cai J.J."/>
            <person name="Huang J.D."/>
            <person name="Mak W."/>
            <person name="Pallen M.J."/>
            <person name="Lok S."/>
            <person name="Yuen K.Y."/>
        </authorList>
    </citation>
    <scope>NUCLEOTIDE SEQUENCE [LARGE SCALE GENOMIC DNA]</scope>
    <source>
        <strain evidence="1 2">HLHK9</strain>
    </source>
</reference>
<accession>C1D832</accession>
<evidence type="ECO:0000313" key="2">
    <source>
        <dbReference type="Proteomes" id="UP000002010"/>
    </source>
</evidence>
<dbReference type="InterPro" id="IPR052726">
    <property type="entry name" value="Phage_Baseplate_Hub"/>
</dbReference>
<dbReference type="AlphaFoldDB" id="C1D832"/>
<name>C1D832_LARHH</name>